<sequence length="75" mass="8046">IKTLCCVSAAGCTDAAAPPAGSDPDTFIYMKFMKSHCCYDAIPTSSKLVIFDTSLQVRDLGTVLVYGSKDCWCVD</sequence>
<dbReference type="Gene3D" id="3.10.580.10">
    <property type="entry name" value="CBS-domain"/>
    <property type="match status" value="1"/>
</dbReference>
<keyword evidence="2" id="KW-1185">Reference proteome</keyword>
<dbReference type="Proteomes" id="UP000257200">
    <property type="component" value="Unplaced"/>
</dbReference>
<proteinExistence type="predicted"/>
<protein>
    <submittedName>
        <fullName evidence="1">Uncharacterized protein</fullName>
    </submittedName>
</protein>
<dbReference type="STRING" id="80966.ENSAPOP00000029693"/>
<evidence type="ECO:0000313" key="1">
    <source>
        <dbReference type="Ensembl" id="ENSAPOP00000029693.1"/>
    </source>
</evidence>
<reference evidence="1" key="2">
    <citation type="submission" date="2025-09" db="UniProtKB">
        <authorList>
            <consortium name="Ensembl"/>
        </authorList>
    </citation>
    <scope>IDENTIFICATION</scope>
</reference>
<name>A0A3Q1GH30_9TELE</name>
<accession>A0A3Q1GH30</accession>
<dbReference type="Ensembl" id="ENSAPOT00000021055.1">
    <property type="protein sequence ID" value="ENSAPOP00000029693.1"/>
    <property type="gene ID" value="ENSAPOG00000015770.1"/>
</dbReference>
<evidence type="ECO:0000313" key="2">
    <source>
        <dbReference type="Proteomes" id="UP000257200"/>
    </source>
</evidence>
<organism evidence="1 2">
    <name type="scientific">Acanthochromis polyacanthus</name>
    <name type="common">spiny chromis</name>
    <dbReference type="NCBI Taxonomy" id="80966"/>
    <lineage>
        <taxon>Eukaryota</taxon>
        <taxon>Metazoa</taxon>
        <taxon>Chordata</taxon>
        <taxon>Craniata</taxon>
        <taxon>Vertebrata</taxon>
        <taxon>Euteleostomi</taxon>
        <taxon>Actinopterygii</taxon>
        <taxon>Neopterygii</taxon>
        <taxon>Teleostei</taxon>
        <taxon>Neoteleostei</taxon>
        <taxon>Acanthomorphata</taxon>
        <taxon>Ovalentaria</taxon>
        <taxon>Pomacentridae</taxon>
        <taxon>Acanthochromis</taxon>
    </lineage>
</organism>
<dbReference type="AlphaFoldDB" id="A0A3Q1GH30"/>
<reference evidence="1" key="1">
    <citation type="submission" date="2025-08" db="UniProtKB">
        <authorList>
            <consortium name="Ensembl"/>
        </authorList>
    </citation>
    <scope>IDENTIFICATION</scope>
</reference>
<dbReference type="GeneTree" id="ENSGT01110000268281"/>
<dbReference type="InterPro" id="IPR046342">
    <property type="entry name" value="CBS_dom_sf"/>
</dbReference>
<dbReference type="InParanoid" id="A0A3Q1GH30"/>